<sequence length="122" mass="13298">MEFRRSRLLYGFPAVIRHSLEDNRVTAYVDEGQFAPELATPLGEVAVATLALLLPAEEIRPTPALRIRIRRSGALGHELAVAEFAPQEITVAVDKTLITDDLAAYLSDAGTAVARGFIRKPT</sequence>
<keyword evidence="2" id="KW-1185">Reference proteome</keyword>
<gene>
    <name evidence="1" type="ORF">ACFHYQ_06330</name>
</gene>
<comment type="caution">
    <text evidence="1">The sequence shown here is derived from an EMBL/GenBank/DDBJ whole genome shotgun (WGS) entry which is preliminary data.</text>
</comment>
<accession>A0ABV6U0B7</accession>
<protein>
    <submittedName>
        <fullName evidence="1">Uncharacterized protein</fullName>
    </submittedName>
</protein>
<dbReference type="RefSeq" id="WP_394300136.1">
    <property type="nucleotide sequence ID" value="NZ_JBHMQT010000007.1"/>
</dbReference>
<evidence type="ECO:0000313" key="1">
    <source>
        <dbReference type="EMBL" id="MFC0861908.1"/>
    </source>
</evidence>
<name>A0ABV6U0B7_9ACTN</name>
<organism evidence="1 2">
    <name type="scientific">Sphaerimonospora cavernae</name>
    <dbReference type="NCBI Taxonomy" id="1740611"/>
    <lineage>
        <taxon>Bacteria</taxon>
        <taxon>Bacillati</taxon>
        <taxon>Actinomycetota</taxon>
        <taxon>Actinomycetes</taxon>
        <taxon>Streptosporangiales</taxon>
        <taxon>Streptosporangiaceae</taxon>
        <taxon>Sphaerimonospora</taxon>
    </lineage>
</organism>
<evidence type="ECO:0000313" key="2">
    <source>
        <dbReference type="Proteomes" id="UP001589870"/>
    </source>
</evidence>
<reference evidence="1 2" key="1">
    <citation type="submission" date="2024-09" db="EMBL/GenBank/DDBJ databases">
        <authorList>
            <person name="Sun Q."/>
            <person name="Mori K."/>
        </authorList>
    </citation>
    <scope>NUCLEOTIDE SEQUENCE [LARGE SCALE GENOMIC DNA]</scope>
    <source>
        <strain evidence="1 2">TBRC 1851</strain>
    </source>
</reference>
<dbReference type="EMBL" id="JBHMQT010000007">
    <property type="protein sequence ID" value="MFC0861908.1"/>
    <property type="molecule type" value="Genomic_DNA"/>
</dbReference>
<dbReference type="Proteomes" id="UP001589870">
    <property type="component" value="Unassembled WGS sequence"/>
</dbReference>
<proteinExistence type="predicted"/>